<comment type="caution">
    <text evidence="1">The sequence shown here is derived from an EMBL/GenBank/DDBJ whole genome shotgun (WGS) entry which is preliminary data.</text>
</comment>
<sequence>MYIRPVVGRPSLSSVARKPLTFSSERVGDGMIRNSSFVIVCSSCSIVWKAKNPQKITTQALSTVRC</sequence>
<name>A0AAW1IV45_POPJA</name>
<dbReference type="EMBL" id="JASPKY010000535">
    <property type="protein sequence ID" value="KAK9693658.1"/>
    <property type="molecule type" value="Genomic_DNA"/>
</dbReference>
<dbReference type="Proteomes" id="UP001458880">
    <property type="component" value="Unassembled WGS sequence"/>
</dbReference>
<reference evidence="1 2" key="1">
    <citation type="journal article" date="2024" name="BMC Genomics">
        <title>De novo assembly and annotation of Popillia japonica's genome with initial clues to its potential as an invasive pest.</title>
        <authorList>
            <person name="Cucini C."/>
            <person name="Boschi S."/>
            <person name="Funari R."/>
            <person name="Cardaioli E."/>
            <person name="Iannotti N."/>
            <person name="Marturano G."/>
            <person name="Paoli F."/>
            <person name="Bruttini M."/>
            <person name="Carapelli A."/>
            <person name="Frati F."/>
            <person name="Nardi F."/>
        </authorList>
    </citation>
    <scope>NUCLEOTIDE SEQUENCE [LARGE SCALE GENOMIC DNA]</scope>
    <source>
        <strain evidence="1">DMR45628</strain>
    </source>
</reference>
<dbReference type="AlphaFoldDB" id="A0AAW1IV45"/>
<gene>
    <name evidence="1" type="ORF">QE152_g34068</name>
</gene>
<organism evidence="1 2">
    <name type="scientific">Popillia japonica</name>
    <name type="common">Japanese beetle</name>
    <dbReference type="NCBI Taxonomy" id="7064"/>
    <lineage>
        <taxon>Eukaryota</taxon>
        <taxon>Metazoa</taxon>
        <taxon>Ecdysozoa</taxon>
        <taxon>Arthropoda</taxon>
        <taxon>Hexapoda</taxon>
        <taxon>Insecta</taxon>
        <taxon>Pterygota</taxon>
        <taxon>Neoptera</taxon>
        <taxon>Endopterygota</taxon>
        <taxon>Coleoptera</taxon>
        <taxon>Polyphaga</taxon>
        <taxon>Scarabaeiformia</taxon>
        <taxon>Scarabaeidae</taxon>
        <taxon>Rutelinae</taxon>
        <taxon>Popillia</taxon>
    </lineage>
</organism>
<protein>
    <submittedName>
        <fullName evidence="1">Uncharacterized protein</fullName>
    </submittedName>
</protein>
<evidence type="ECO:0000313" key="2">
    <source>
        <dbReference type="Proteomes" id="UP001458880"/>
    </source>
</evidence>
<evidence type="ECO:0000313" key="1">
    <source>
        <dbReference type="EMBL" id="KAK9693658.1"/>
    </source>
</evidence>
<proteinExistence type="predicted"/>
<accession>A0AAW1IV45</accession>
<keyword evidence="2" id="KW-1185">Reference proteome</keyword>